<dbReference type="InterPro" id="IPR041221">
    <property type="entry name" value="APC1_C"/>
</dbReference>
<comment type="similarity">
    <text evidence="3">Belongs to the APC1 family.</text>
</comment>
<gene>
    <name evidence="15" type="ORF">DICPUDRAFT_148417</name>
</gene>
<evidence type="ECO:0000256" key="3">
    <source>
        <dbReference type="ARBA" id="ARBA00010547"/>
    </source>
</evidence>
<feature type="domain" description="Anaphase-promoting complex subunit 1 middle" evidence="13">
    <location>
        <begin position="624"/>
        <end position="762"/>
    </location>
</feature>
<feature type="domain" description="Anaphase-promoting complex subunit 1 beta-sandwich" evidence="14">
    <location>
        <begin position="1625"/>
        <end position="1708"/>
    </location>
</feature>
<evidence type="ECO:0000256" key="6">
    <source>
        <dbReference type="ARBA" id="ARBA00022737"/>
    </source>
</evidence>
<feature type="domain" description="Anaphase-promoting complex subunit 1 C-terminal" evidence="12">
    <location>
        <begin position="1750"/>
        <end position="1911"/>
    </location>
</feature>
<dbReference type="EMBL" id="GL870968">
    <property type="protein sequence ID" value="EGC38844.1"/>
    <property type="molecule type" value="Genomic_DNA"/>
</dbReference>
<dbReference type="RefSeq" id="XP_003284638.1">
    <property type="nucleotide sequence ID" value="XM_003284590.1"/>
</dbReference>
<dbReference type="FunFam" id="1.25.10.10:FF:001839">
    <property type="entry name" value="Anaphase-promoting complex subunit 1"/>
    <property type="match status" value="1"/>
</dbReference>
<evidence type="ECO:0000256" key="1">
    <source>
        <dbReference type="ARBA" id="ARBA00004123"/>
    </source>
</evidence>
<evidence type="ECO:0000256" key="7">
    <source>
        <dbReference type="ARBA" id="ARBA00022776"/>
    </source>
</evidence>
<dbReference type="GO" id="GO:0060090">
    <property type="term" value="F:molecular adaptor activity"/>
    <property type="evidence" value="ECO:0000318"/>
    <property type="project" value="GO_Central"/>
</dbReference>
<keyword evidence="10" id="KW-0131">Cell cycle</keyword>
<dbReference type="KEGG" id="dpp:DICPUDRAFT_148417"/>
<keyword evidence="8" id="KW-0833">Ubl conjugation pathway</keyword>
<proteinExistence type="inferred from homology"/>
<dbReference type="GO" id="GO:0070979">
    <property type="term" value="P:protein K11-linked ubiquitination"/>
    <property type="evidence" value="ECO:0000318"/>
    <property type="project" value="GO_Central"/>
</dbReference>
<dbReference type="OMA" id="MQPPDSR"/>
<dbReference type="Pfam" id="PF18122">
    <property type="entry name" value="APC1_C"/>
    <property type="match status" value="1"/>
</dbReference>
<dbReference type="Proteomes" id="UP000001064">
    <property type="component" value="Unassembled WGS sequence"/>
</dbReference>
<keyword evidence="7" id="KW-0498">Mitosis</keyword>
<evidence type="ECO:0000256" key="10">
    <source>
        <dbReference type="ARBA" id="ARBA00023306"/>
    </source>
</evidence>
<accession>F0ZB28</accession>
<evidence type="ECO:0000259" key="14">
    <source>
        <dbReference type="Pfam" id="PF21282"/>
    </source>
</evidence>
<dbReference type="VEuPathDB" id="AmoebaDB:DICPUDRAFT_148417"/>
<dbReference type="STRING" id="5786.F0ZB28"/>
<keyword evidence="16" id="KW-1185">Reference proteome</keyword>
<name>F0ZB28_DICPU</name>
<feature type="domain" description="Anaphase-promoting complex subunit 1 N-terminal" evidence="11">
    <location>
        <begin position="77"/>
        <end position="215"/>
    </location>
</feature>
<keyword evidence="5" id="KW-0132">Cell division</keyword>
<dbReference type="GO" id="GO:0005680">
    <property type="term" value="C:anaphase-promoting complex"/>
    <property type="evidence" value="ECO:0000318"/>
    <property type="project" value="GO_Central"/>
</dbReference>
<evidence type="ECO:0000256" key="9">
    <source>
        <dbReference type="ARBA" id="ARBA00023242"/>
    </source>
</evidence>
<evidence type="ECO:0000256" key="4">
    <source>
        <dbReference type="ARBA" id="ARBA00016070"/>
    </source>
</evidence>
<protein>
    <recommendedName>
        <fullName evidence="4">Anaphase-promoting complex subunit 1</fullName>
    </recommendedName>
</protein>
<dbReference type="InterPro" id="IPR011989">
    <property type="entry name" value="ARM-like"/>
</dbReference>
<dbReference type="InParanoid" id="F0ZB28"/>
<organism evidence="15 16">
    <name type="scientific">Dictyostelium purpureum</name>
    <name type="common">Slime mold</name>
    <dbReference type="NCBI Taxonomy" id="5786"/>
    <lineage>
        <taxon>Eukaryota</taxon>
        <taxon>Amoebozoa</taxon>
        <taxon>Evosea</taxon>
        <taxon>Eumycetozoa</taxon>
        <taxon>Dictyostelia</taxon>
        <taxon>Dictyosteliales</taxon>
        <taxon>Dictyosteliaceae</taxon>
        <taxon>Dictyostelium</taxon>
    </lineage>
</organism>
<evidence type="ECO:0000259" key="13">
    <source>
        <dbReference type="Pfam" id="PF20518"/>
    </source>
</evidence>
<dbReference type="eggNOG" id="KOG1858">
    <property type="taxonomic scope" value="Eukaryota"/>
</dbReference>
<dbReference type="OrthoDB" id="26401at2759"/>
<keyword evidence="9" id="KW-0539">Nucleus</keyword>
<sequence>MGSYIQDLGDVKPFGLSYLNNNENNNDKNININNNISYQYYYLQNPLKSCFNENEIISNEKEEGNEEEEEELIFLNNNFSEEHQLFWYNNTVVWSSQLSIKKKFTLPLLLSSMIYPNINNAIWSHFPFLKSLSTEKQISTASKITATPPTDSPTTTSNLNNIDDYYKYLCILHSQGLNIYNSIGNSYQIVLPCKILNIWSSKYGLILERDSGLDNIAMASTNKDKTEIPSIFSILNPLEELKPVLLLCDQENGDQEFFSDTNQTIVFSSNDYPILITFSKDQNIHIIYQVSHLSSQQQQQQQQQQNQNFSYINQNNQNKNFIFNNNVSVNDQSFDYGNISSQKINNTINNNNNENSFRFLSQLNEDKSYIFEDDLEFIIKSEIMFTQVLKDTERLKSKEKASSIFITLDHSQKPLLCIQMGSNLHCYSIILENQKQESLTIKFSFTIPNIKSASPIFIDSFYNNNEYSVPKGINQPYLPPFTHILVLNENSNSLSVYWGSYKIINNLLLQNESIGPLYLKDPVFNRVTIVYSNKKEIRYKVSIGDSYLVSSCFRALSSFIPLDLLSLLYQDYFNFHNSRINNGDSFDVLEEKDKEWLSFQILIISLLENSNNNNNNNKDNNCNNSENSNDEDDWEFLLKSSYHQNYQKGLSFLSNINIPDSKNNNSLFIKSNTTFKFNTNPTEFLKNIYKVLNSLHLQYEEFKILSFNVDYLNRLSKFLIQLDYYYRDFADLIYYVNQYKDQPKLIINNNNSFNNHPFSIYKFIYSSFDKNQHQQSLPEISILLLKYNFKWIYKILKLYSINNNNNEIYYNIKEISERLILKMVNLEIKLQDLNAITFGLSLPLREAIRYCRNNPPTDWPLKAYLLIGREELIYKFSLDDINSQKDNLKINLLLISGGKNQISSSSSYSSLLSTSIQNTSSIPVSGSGNSGAINNNSGLLNHRIVLNSATANADDSFDISKVFNSQDEYYKKITFLRFDTDLRIHEVYRILSFSNKIQINHPQENGVSDHDYLTQLQSKLLLTVQRTLSLPIGYGMVTIRSVKPLPTETINIPPIILNGVVLGTKTNISLDATTLPENMINWPEFHNGVAAGLRISADQTEITNTWIIYNRPKQFNPSYSGLLMALGLQKRLSSLAFTKLFEYLASGHQLTSVGLLLGISCTKIGTMDMSIAKVLSVHIQSLHPPLSIDLDVPSYVQIASLMGIGLLYLETSNRRMTEVLLMEIGRKPTNDKQMERDSYSLTAGIALGFVNLGKGSSESQSSLSDLQIEDRLRSYIGISQEDSFDQMSTFFNQSYSYNSSSFSSMNRNNQFFNNTYRNNQNSSYSGNIGNNSSNSSRKSNVILESSKPNIDITAPGAILALSFIYLKTNNSKISNYLSIPDTSFGLNYIRPDLVLLRVLGKNLIMWDSIDTSMDWIMQSTPSVVSKSIVIDKNSEKIFIKSNNSNSPSNDFESFILILCNTIAGSALSIGLKFAGSQNEKAYSILLDLIQMFRKRQVYLNKCLLKKRIEPTNDKTMRVTTETCLDVCVLSLSLVMAGSGHLETFKLFRMLRSRVGSEVSYGNHMAINMAIGFLFLGGGQYTLSTSNIAIASLVCSLYPRFPSSSTDNDYHLQALRHLYFLAIDPRCLITRDVDTLAPCHVPIELTIHNSNSSDQEEILNLVTPCLIPEVSKIKSIKIKSPRYWNVFINRNNHHNQSNLKNHPVIFLKKKIGHLPYHEDPEGFRSLSKSFPKSESIALYSSSRGFQKSKEEFLKSFISDPNLLAFAKHFCSNQFSEFENFNIKILYESLIKDTPEAIPILQLLNDIGNNFEKYSNSNTTIVLDNLKIINKFYSKWNDGYEFSLQDNWLVQSSFLSSISTKIENYFDNELLNEPNNRKLLLNYLLNGELPSTNQFSNSTIRKFIAFIAFYNLPNPKDFEIYKPLLTSQTVSFYQLWSKLNINFNSINKIIEIINK</sequence>
<evidence type="ECO:0000256" key="8">
    <source>
        <dbReference type="ARBA" id="ARBA00022786"/>
    </source>
</evidence>
<dbReference type="FunFam" id="1.25.10.10:FF:000211">
    <property type="entry name" value="Anaphase-promoting complex subunit 1"/>
    <property type="match status" value="1"/>
</dbReference>
<dbReference type="Pfam" id="PF21282">
    <property type="entry name" value="APC1_3rd"/>
    <property type="match status" value="1"/>
</dbReference>
<evidence type="ECO:0000259" key="12">
    <source>
        <dbReference type="Pfam" id="PF18122"/>
    </source>
</evidence>
<comment type="pathway">
    <text evidence="2">Protein modification; protein ubiquitination.</text>
</comment>
<dbReference type="FunCoup" id="F0ZB28">
    <property type="interactions" value="603"/>
</dbReference>
<dbReference type="GO" id="GO:0007091">
    <property type="term" value="P:metaphase/anaphase transition of mitotic cell cycle"/>
    <property type="evidence" value="ECO:0000318"/>
    <property type="project" value="GO_Central"/>
</dbReference>
<dbReference type="Gene3D" id="1.25.10.10">
    <property type="entry name" value="Leucine-rich Repeat Variant"/>
    <property type="match status" value="2"/>
</dbReference>
<evidence type="ECO:0000256" key="2">
    <source>
        <dbReference type="ARBA" id="ARBA00004906"/>
    </source>
</evidence>
<evidence type="ECO:0000313" key="16">
    <source>
        <dbReference type="Proteomes" id="UP000001064"/>
    </source>
</evidence>
<dbReference type="InterPro" id="IPR048971">
    <property type="entry name" value="Apc1_3rd"/>
</dbReference>
<dbReference type="GeneID" id="10506420"/>
<dbReference type="InterPro" id="IPR046794">
    <property type="entry name" value="Apc1_MidN"/>
</dbReference>
<keyword evidence="6" id="KW-0677">Repeat</keyword>
<dbReference type="InterPro" id="IPR049255">
    <property type="entry name" value="Apc1_N"/>
</dbReference>
<reference evidence="16" key="1">
    <citation type="journal article" date="2011" name="Genome Biol.">
        <title>Comparative genomics of the social amoebae Dictyostelium discoideum and Dictyostelium purpureum.</title>
        <authorList>
            <consortium name="US DOE Joint Genome Institute (JGI-PGF)"/>
            <person name="Sucgang R."/>
            <person name="Kuo A."/>
            <person name="Tian X."/>
            <person name="Salerno W."/>
            <person name="Parikh A."/>
            <person name="Feasley C.L."/>
            <person name="Dalin E."/>
            <person name="Tu H."/>
            <person name="Huang E."/>
            <person name="Barry K."/>
            <person name="Lindquist E."/>
            <person name="Shapiro H."/>
            <person name="Bruce D."/>
            <person name="Schmutz J."/>
            <person name="Salamov A."/>
            <person name="Fey P."/>
            <person name="Gaudet P."/>
            <person name="Anjard C."/>
            <person name="Babu M.M."/>
            <person name="Basu S."/>
            <person name="Bushmanova Y."/>
            <person name="van der Wel H."/>
            <person name="Katoh-Kurasawa M."/>
            <person name="Dinh C."/>
            <person name="Coutinho P.M."/>
            <person name="Saito T."/>
            <person name="Elias M."/>
            <person name="Schaap P."/>
            <person name="Kay R.R."/>
            <person name="Henrissat B."/>
            <person name="Eichinger L."/>
            <person name="Rivero F."/>
            <person name="Putnam N.H."/>
            <person name="West C.M."/>
            <person name="Loomis W.F."/>
            <person name="Chisholm R.L."/>
            <person name="Shaulsky G."/>
            <person name="Strassmann J.E."/>
            <person name="Queller D.C."/>
            <person name="Kuspa A."/>
            <person name="Grigoriev I.V."/>
        </authorList>
    </citation>
    <scope>NUCLEOTIDE SEQUENCE [LARGE SCALE GENOMIC DNA]</scope>
    <source>
        <strain evidence="16">QSDP1</strain>
    </source>
</reference>
<feature type="domain" description="Anaphase-promoting complex subunit 1 middle" evidence="13">
    <location>
        <begin position="812"/>
        <end position="872"/>
    </location>
</feature>
<evidence type="ECO:0000256" key="5">
    <source>
        <dbReference type="ARBA" id="ARBA00022618"/>
    </source>
</evidence>
<dbReference type="PANTHER" id="PTHR12827:SF3">
    <property type="entry name" value="ANAPHASE-PROMOTING COMPLEX SUBUNIT 1"/>
    <property type="match status" value="1"/>
</dbReference>
<dbReference type="PANTHER" id="PTHR12827">
    <property type="entry name" value="MEIOTIC CHECKPOINT REGULATOR TSG24 FAMILY MEMBER"/>
    <property type="match status" value="1"/>
</dbReference>
<dbReference type="Pfam" id="PF12859">
    <property type="entry name" value="ANAPC1"/>
    <property type="match status" value="1"/>
</dbReference>
<dbReference type="Pfam" id="PF20518">
    <property type="entry name" value="Apc1_MidN"/>
    <property type="match status" value="2"/>
</dbReference>
<comment type="subcellular location">
    <subcellularLocation>
        <location evidence="1">Nucleus</location>
    </subcellularLocation>
</comment>
<evidence type="ECO:0000313" key="15">
    <source>
        <dbReference type="EMBL" id="EGC38844.1"/>
    </source>
</evidence>
<dbReference type="GO" id="GO:0031145">
    <property type="term" value="P:anaphase-promoting complex-dependent catabolic process"/>
    <property type="evidence" value="ECO:0000318"/>
    <property type="project" value="GO_Central"/>
</dbReference>
<dbReference type="InterPro" id="IPR024990">
    <property type="entry name" value="Apc1"/>
</dbReference>
<evidence type="ECO:0000259" key="11">
    <source>
        <dbReference type="Pfam" id="PF12859"/>
    </source>
</evidence>
<dbReference type="GO" id="GO:0051301">
    <property type="term" value="P:cell division"/>
    <property type="evidence" value="ECO:0007669"/>
    <property type="project" value="UniProtKB-KW"/>
</dbReference>